<dbReference type="PANTHER" id="PTHR42796">
    <property type="entry name" value="FUMARYLACETOACETATE HYDROLASE DOMAIN-CONTAINING PROTEIN 2A-RELATED"/>
    <property type="match status" value="1"/>
</dbReference>
<dbReference type="HOGENOM" id="CLU_028458_3_1_6"/>
<dbReference type="InterPro" id="IPR051121">
    <property type="entry name" value="FAH"/>
</dbReference>
<keyword evidence="10" id="KW-0413">Isomerase</keyword>
<evidence type="ECO:0000256" key="8">
    <source>
        <dbReference type="SAM" id="MobiDB-lite"/>
    </source>
</evidence>
<dbReference type="EC" id="5.3.3.10" evidence="10"/>
<dbReference type="KEGG" id="hha:Hhal_1445"/>
<proteinExistence type="inferred from homology"/>
<organism evidence="10 11">
    <name type="scientific">Halorhodospira halophila (strain DSM 244 / SL1)</name>
    <name type="common">Ectothiorhodospira halophila (strain DSM 244 / SL1)</name>
    <dbReference type="NCBI Taxonomy" id="349124"/>
    <lineage>
        <taxon>Bacteria</taxon>
        <taxon>Pseudomonadati</taxon>
        <taxon>Pseudomonadota</taxon>
        <taxon>Gammaproteobacteria</taxon>
        <taxon>Chromatiales</taxon>
        <taxon>Ectothiorhodospiraceae</taxon>
        <taxon>Halorhodospira</taxon>
    </lineage>
</organism>
<accession>A1WX00</accession>
<dbReference type="GO" id="GO:0046872">
    <property type="term" value="F:metal ion binding"/>
    <property type="evidence" value="ECO:0007669"/>
    <property type="project" value="UniProtKB-KW"/>
</dbReference>
<keyword evidence="2" id="KW-0479">Metal-binding</keyword>
<dbReference type="AlphaFoldDB" id="A1WX00"/>
<dbReference type="GO" id="GO:0018800">
    <property type="term" value="F:5-oxopent-3-ene-1,2,5-tricarboxylate decarboxylase activity"/>
    <property type="evidence" value="ECO:0007669"/>
    <property type="project" value="UniProtKB-EC"/>
</dbReference>
<comment type="catalytic activity">
    <reaction evidence="4">
        <text>(2E,4Z)-5-hydroxypenta-2,4-diene-1,2,5-tricarboxylate = (3E,5R)-5-carboxy-2-oxohept-3-enedioate</text>
        <dbReference type="Rhea" id="RHEA:18813"/>
        <dbReference type="ChEBI" id="CHEBI:47961"/>
        <dbReference type="ChEBI" id="CHEBI:87491"/>
        <dbReference type="EC" id="5.3.3.10"/>
    </reaction>
</comment>
<dbReference type="STRING" id="349124.Hhal_1445"/>
<protein>
    <submittedName>
        <fullName evidence="10">5-carboxymethyl-2-hydroxymuconate delta-isomerase</fullName>
        <ecNumber evidence="10">5.3.3.10</ecNumber>
    </submittedName>
</protein>
<keyword evidence="11" id="KW-1185">Reference proteome</keyword>
<evidence type="ECO:0000256" key="1">
    <source>
        <dbReference type="ARBA" id="ARBA00010211"/>
    </source>
</evidence>
<evidence type="ECO:0000313" key="10">
    <source>
        <dbReference type="EMBL" id="ABM62212.1"/>
    </source>
</evidence>
<evidence type="ECO:0000313" key="11">
    <source>
        <dbReference type="Proteomes" id="UP000000647"/>
    </source>
</evidence>
<evidence type="ECO:0000256" key="7">
    <source>
        <dbReference type="ARBA" id="ARBA00060680"/>
    </source>
</evidence>
<comment type="catalytic activity">
    <reaction evidence="3">
        <text>(3E,5R)-5-carboxy-2-oxohept-3-enedioate + H(+) = (4Z)-2-oxohept-4-enedioate + CO2</text>
        <dbReference type="Rhea" id="RHEA:14397"/>
        <dbReference type="ChEBI" id="CHEBI:15378"/>
        <dbReference type="ChEBI" id="CHEBI:16526"/>
        <dbReference type="ChEBI" id="CHEBI:87491"/>
        <dbReference type="ChEBI" id="CHEBI:87507"/>
        <dbReference type="EC" id="4.1.1.68"/>
    </reaction>
</comment>
<dbReference type="InterPro" id="IPR011234">
    <property type="entry name" value="Fumarylacetoacetase-like_C"/>
</dbReference>
<reference evidence="11" key="1">
    <citation type="submission" date="2006-12" db="EMBL/GenBank/DDBJ databases">
        <title>Complete sequence of Halorhodospira halophila SL1.</title>
        <authorList>
            <consortium name="US DOE Joint Genome Institute"/>
            <person name="Copeland A."/>
            <person name="Lucas S."/>
            <person name="Lapidus A."/>
            <person name="Barry K."/>
            <person name="Detter J.C."/>
            <person name="Glavina del Rio T."/>
            <person name="Hammon N."/>
            <person name="Israni S."/>
            <person name="Dalin E."/>
            <person name="Tice H."/>
            <person name="Pitluck S."/>
            <person name="Saunders E."/>
            <person name="Brettin T."/>
            <person name="Bruce D."/>
            <person name="Han C."/>
            <person name="Tapia R."/>
            <person name="Schmutz J."/>
            <person name="Larimer F."/>
            <person name="Land M."/>
            <person name="Hauser L."/>
            <person name="Kyrpides N."/>
            <person name="Mikhailova N."/>
            <person name="Hoff W."/>
            <person name="Richardson P."/>
        </authorList>
    </citation>
    <scope>NUCLEOTIDE SEQUENCE [LARGE SCALE GENOMIC DNA]</scope>
    <source>
        <strain evidence="11">DSM 244 / SL1</strain>
    </source>
</reference>
<name>A1WX00_HALHL</name>
<evidence type="ECO:0000259" key="9">
    <source>
        <dbReference type="Pfam" id="PF01557"/>
    </source>
</evidence>
<dbReference type="SUPFAM" id="SSF56529">
    <property type="entry name" value="FAH"/>
    <property type="match status" value="1"/>
</dbReference>
<dbReference type="InterPro" id="IPR036663">
    <property type="entry name" value="Fumarylacetoacetase_C_sf"/>
</dbReference>
<reference evidence="10 11" key="2">
    <citation type="journal article" date="2013" name="Stand. Genomic Sci.">
        <title>Complete genome sequence of Halorhodospira halophila SL1.</title>
        <authorList>
            <person name="Challacombe J.F."/>
            <person name="Majid S."/>
            <person name="Deole R."/>
            <person name="Brettin T.S."/>
            <person name="Bruce D."/>
            <person name="Delano S.F."/>
            <person name="Detter J.C."/>
            <person name="Gleasner C.D."/>
            <person name="Han C.S."/>
            <person name="Misra M."/>
            <person name="Reitenga K.G."/>
            <person name="Mikhailova N."/>
            <person name="Woyke T."/>
            <person name="Pitluck S."/>
            <person name="Nolan M."/>
            <person name="Land M.L."/>
            <person name="Saunders E."/>
            <person name="Tapia R."/>
            <person name="Lapidus A."/>
            <person name="Ivanova N."/>
            <person name="Hoff W.D."/>
        </authorList>
    </citation>
    <scope>NUCLEOTIDE SEQUENCE [LARGE SCALE GENOMIC DNA]</scope>
    <source>
        <strain evidence="11">DSM 244 / SL1</strain>
    </source>
</reference>
<evidence type="ECO:0000256" key="5">
    <source>
        <dbReference type="ARBA" id="ARBA00057150"/>
    </source>
</evidence>
<evidence type="ECO:0000256" key="2">
    <source>
        <dbReference type="ARBA" id="ARBA00022723"/>
    </source>
</evidence>
<sequence>MAPSAPPSTHGAICGTMAIGRPDRNPTRGNGTMRITTVRHQGVSRIAVHEQGDRWAVSPTPGDLGEHLCAGTVPEAGYDWPRVTAEALTFLAPLPHPPRNVICLGLNYADHARESQQAKGDELALPEAPVVFTKATTSVAGPYDDFILDPSVTSELDWEVELAVVIGRGGRHIREQDALQHVFGYTVVNDLSARDLQFRHKQFFLGKSVDGSCPMGPWITTANAVPNPHNLALSCRINDTTEQQSHTGEMVFSIPRIIAELSRVMTLIPGDIIATGTPAGVGFARTPPRFLQAGDIVTSEVEGLGTLRNRIVAPDS</sequence>
<evidence type="ECO:0000256" key="3">
    <source>
        <dbReference type="ARBA" id="ARBA00051258"/>
    </source>
</evidence>
<dbReference type="Gene3D" id="3.90.850.10">
    <property type="entry name" value="Fumarylacetoacetase-like, C-terminal domain"/>
    <property type="match status" value="1"/>
</dbReference>
<dbReference type="Pfam" id="PF01557">
    <property type="entry name" value="FAA_hydrolase"/>
    <property type="match status" value="1"/>
</dbReference>
<dbReference type="FunFam" id="3.90.850.10:FF:000002">
    <property type="entry name" value="2-hydroxyhepta-2,4-diene-1,7-dioate isomerase"/>
    <property type="match status" value="1"/>
</dbReference>
<dbReference type="GO" id="GO:0019752">
    <property type="term" value="P:carboxylic acid metabolic process"/>
    <property type="evidence" value="ECO:0007669"/>
    <property type="project" value="UniProtKB-ARBA"/>
</dbReference>
<dbReference type="Proteomes" id="UP000000647">
    <property type="component" value="Chromosome"/>
</dbReference>
<dbReference type="GO" id="GO:0008704">
    <property type="term" value="F:5-carboxymethyl-2-hydroxymuconate delta-isomerase activity"/>
    <property type="evidence" value="ECO:0007669"/>
    <property type="project" value="UniProtKB-EC"/>
</dbReference>
<feature type="domain" description="Fumarylacetoacetase-like C-terminal" evidence="9">
    <location>
        <begin position="101"/>
        <end position="312"/>
    </location>
</feature>
<dbReference type="eggNOG" id="COG0179">
    <property type="taxonomic scope" value="Bacteria"/>
</dbReference>
<comment type="pathway">
    <text evidence="7">Aromatic compound metabolism; 4-hydroxyphenylacetate degradation; pyruvate and succinate semialdehyde from 4-hydroxyphenylacetate: step 5/7.</text>
</comment>
<dbReference type="PANTHER" id="PTHR42796:SF4">
    <property type="entry name" value="FUMARYLACETOACETATE HYDROLASE DOMAIN-CONTAINING PROTEIN 2A"/>
    <property type="match status" value="1"/>
</dbReference>
<feature type="region of interest" description="Disordered" evidence="8">
    <location>
        <begin position="1"/>
        <end position="29"/>
    </location>
</feature>
<evidence type="ECO:0000256" key="6">
    <source>
        <dbReference type="ARBA" id="ARBA00060569"/>
    </source>
</evidence>
<dbReference type="EMBL" id="CP000544">
    <property type="protein sequence ID" value="ABM62212.1"/>
    <property type="molecule type" value="Genomic_DNA"/>
</dbReference>
<comment type="function">
    <text evidence="5">Decarboxylates OPET (5-oxo-pent-3-ene-1,2,5-tricarboxylic acid) into HHDD (2-hydroxy-hept-2,4-diene-1,7-dioate) and isomerizes it to OHED (2-oxo-hept-3-ene-1,7-dioate).</text>
</comment>
<comment type="similarity">
    <text evidence="1">Belongs to the FAH family.</text>
</comment>
<gene>
    <name evidence="10" type="ordered locus">Hhal_1445</name>
</gene>
<comment type="pathway">
    <text evidence="6">Aromatic compound metabolism; 4-hydroxyphenylacetate degradation; pyruvate and succinate semialdehyde from 4-hydroxyphenylacetate: step 4/7.</text>
</comment>
<evidence type="ECO:0000256" key="4">
    <source>
        <dbReference type="ARBA" id="ARBA00052790"/>
    </source>
</evidence>